<feature type="transmembrane region" description="Helical" evidence="1">
    <location>
        <begin position="206"/>
        <end position="224"/>
    </location>
</feature>
<keyword evidence="1" id="KW-0472">Membrane</keyword>
<dbReference type="PANTHER" id="PTHR42867">
    <property type="entry name" value="MEMBRANE PROTEIN-RELATED"/>
    <property type="match status" value="1"/>
</dbReference>
<accession>A0A7V4DEG1</accession>
<keyword evidence="1" id="KW-0812">Transmembrane</keyword>
<dbReference type="EMBL" id="DTFV01000072">
    <property type="protein sequence ID" value="HGI30687.1"/>
    <property type="molecule type" value="Genomic_DNA"/>
</dbReference>
<protein>
    <submittedName>
        <fullName evidence="2">DUF1385 domain-containing protein</fullName>
    </submittedName>
</protein>
<keyword evidence="1" id="KW-1133">Transmembrane helix</keyword>
<sequence>MRKTMGEPMRREGFCDIGGQALIEGVMMRSPHRLAMAVRRPDGSIVLEVREEVPLSRRSPFFALPVIRGIVGLVDSLVVGLRALSYSAQVALDEEHRLTGFDMVLALFLAVGLFVGLFVALPTFLTSLLDRFLRSTVVYNLMEGAIRIGVFLLYLLVISNLRDIRRVFEYHGAEHKAIFTFEEGEELTPENAAKFTTRHPRCGTSWLLLVMVVSVLIFSCLGRPGVFIRILSRVLVVPLVAGLAYEAVKLLSHHRQSLVARLVSLPGLWLQYLTTREPDRDQLEVAFAALRGSLGEEYTPCGEKR</sequence>
<name>A0A7V4DEG1_9BACT</name>
<feature type="transmembrane region" description="Helical" evidence="1">
    <location>
        <begin position="137"/>
        <end position="157"/>
    </location>
</feature>
<dbReference type="PANTHER" id="PTHR42867:SF1">
    <property type="entry name" value="MEMBRANE PROTEIN-RELATED"/>
    <property type="match status" value="1"/>
</dbReference>
<dbReference type="AlphaFoldDB" id="A0A7V4DEG1"/>
<proteinExistence type="predicted"/>
<dbReference type="Pfam" id="PF07136">
    <property type="entry name" value="DUF1385"/>
    <property type="match status" value="1"/>
</dbReference>
<gene>
    <name evidence="2" type="ORF">ENV30_05195</name>
</gene>
<evidence type="ECO:0000256" key="1">
    <source>
        <dbReference type="SAM" id="Phobius"/>
    </source>
</evidence>
<dbReference type="InterPro" id="IPR010787">
    <property type="entry name" value="DUF1385"/>
</dbReference>
<reference evidence="2" key="1">
    <citation type="journal article" date="2020" name="mSystems">
        <title>Genome- and Community-Level Interaction Insights into Carbon Utilization and Element Cycling Functions of Hydrothermarchaeota in Hydrothermal Sediment.</title>
        <authorList>
            <person name="Zhou Z."/>
            <person name="Liu Y."/>
            <person name="Xu W."/>
            <person name="Pan J."/>
            <person name="Luo Z.H."/>
            <person name="Li M."/>
        </authorList>
    </citation>
    <scope>NUCLEOTIDE SEQUENCE [LARGE SCALE GENOMIC DNA]</scope>
    <source>
        <strain evidence="2">SpSt-747</strain>
    </source>
</reference>
<comment type="caution">
    <text evidence="2">The sequence shown here is derived from an EMBL/GenBank/DDBJ whole genome shotgun (WGS) entry which is preliminary data.</text>
</comment>
<feature type="transmembrane region" description="Helical" evidence="1">
    <location>
        <begin position="104"/>
        <end position="125"/>
    </location>
</feature>
<evidence type="ECO:0000313" key="2">
    <source>
        <dbReference type="EMBL" id="HGI30687.1"/>
    </source>
</evidence>
<organism evidence="2">
    <name type="scientific">Candidatus Caldatribacterium californiense</name>
    <dbReference type="NCBI Taxonomy" id="1454726"/>
    <lineage>
        <taxon>Bacteria</taxon>
        <taxon>Pseudomonadati</taxon>
        <taxon>Atribacterota</taxon>
        <taxon>Atribacteria</taxon>
        <taxon>Atribacterales</taxon>
        <taxon>Candidatus Caldatribacteriaceae</taxon>
        <taxon>Candidatus Caldatribacterium</taxon>
    </lineage>
</organism>